<organism evidence="2 5">
    <name type="scientific">Enterococcus avium</name>
    <name type="common">Streptococcus avium</name>
    <dbReference type="NCBI Taxonomy" id="33945"/>
    <lineage>
        <taxon>Bacteria</taxon>
        <taxon>Bacillati</taxon>
        <taxon>Bacillota</taxon>
        <taxon>Bacilli</taxon>
        <taxon>Lactobacillales</taxon>
        <taxon>Enterococcaceae</taxon>
        <taxon>Enterococcus</taxon>
    </lineage>
</organism>
<sequence length="184" mass="22155">MVFFDVNVTAELLIQKLKLEKPIAKYSISTCRTIGLRTMTTYFKDIDKVWIDKEDSRNYLEHQYELFYKDDPSLVWRWKIIRRSAELLVYFATTGNVNMPSLPRWSKRDCLLYIKPTNEQLEENDNIYGLTWRTRKALNKFEYADRTLNYYDSSGFLKILEAYKQEECDIWNGNTFFDKNYKVL</sequence>
<evidence type="ECO:0000313" key="2">
    <source>
        <dbReference type="EMBL" id="MDT2516394.1"/>
    </source>
</evidence>
<protein>
    <submittedName>
        <fullName evidence="2">Uncharacterized protein</fullName>
    </submittedName>
</protein>
<proteinExistence type="predicted"/>
<dbReference type="RefSeq" id="WP_102873152.1">
    <property type="nucleotide sequence ID" value="NZ_JADPDV010000450.1"/>
</dbReference>
<gene>
    <name evidence="3" type="ORF">EK398_18265</name>
    <name evidence="1" type="ORF">P7D43_23300</name>
    <name evidence="2" type="ORF">P7D79_19390</name>
</gene>
<name>A0A2N8PTK2_ENTAV</name>
<evidence type="ECO:0000313" key="3">
    <source>
        <dbReference type="EMBL" id="RVU92469.1"/>
    </source>
</evidence>
<reference evidence="3 4" key="1">
    <citation type="submission" date="2018-12" db="EMBL/GenBank/DDBJ databases">
        <title>A novel vanA-carrying plasmid in a clinical isolate of Enterococcus avium.</title>
        <authorList>
            <person name="Bernasconi O.J."/>
            <person name="Luzzaro F."/>
            <person name="Endimiani A."/>
        </authorList>
    </citation>
    <scope>NUCLEOTIDE SEQUENCE [LARGE SCALE GENOMIC DNA]</scope>
    <source>
        <strain evidence="3 4">LC0559/18</strain>
    </source>
</reference>
<comment type="caution">
    <text evidence="2">The sequence shown here is derived from an EMBL/GenBank/DDBJ whole genome shotgun (WGS) entry which is preliminary data.</text>
</comment>
<accession>A0A2N8PTK2</accession>
<dbReference type="EMBL" id="JARPWH010000254">
    <property type="protein sequence ID" value="MDT2405276.1"/>
    <property type="molecule type" value="Genomic_DNA"/>
</dbReference>
<dbReference type="Proteomes" id="UP000288388">
    <property type="component" value="Unassembled WGS sequence"/>
</dbReference>
<dbReference type="EMBL" id="RYZS01000002">
    <property type="protein sequence ID" value="RVU92469.1"/>
    <property type="molecule type" value="Genomic_DNA"/>
</dbReference>
<evidence type="ECO:0000313" key="5">
    <source>
        <dbReference type="Proteomes" id="UP001264335"/>
    </source>
</evidence>
<dbReference type="EMBL" id="JARPWY010000080">
    <property type="protein sequence ID" value="MDT2516394.1"/>
    <property type="molecule type" value="Genomic_DNA"/>
</dbReference>
<reference evidence="2 5" key="2">
    <citation type="submission" date="2023-03" db="EMBL/GenBank/DDBJ databases">
        <authorList>
            <person name="Shen W."/>
            <person name="Cai J."/>
        </authorList>
    </citation>
    <scope>NUCLEOTIDE SEQUENCE [LARGE SCALE GENOMIC DNA]</scope>
    <source>
        <strain evidence="1">P33-2</strain>
        <strain evidence="2 5">Y2</strain>
    </source>
</reference>
<evidence type="ECO:0000313" key="4">
    <source>
        <dbReference type="Proteomes" id="UP000288388"/>
    </source>
</evidence>
<dbReference type="AlphaFoldDB" id="A0A2N8PTK2"/>
<dbReference type="Proteomes" id="UP001264335">
    <property type="component" value="Unassembled WGS sequence"/>
</dbReference>
<evidence type="ECO:0000313" key="1">
    <source>
        <dbReference type="EMBL" id="MDT2405276.1"/>
    </source>
</evidence>
<dbReference type="Proteomes" id="UP001260773">
    <property type="component" value="Unassembled WGS sequence"/>
</dbReference>